<evidence type="ECO:0000256" key="1">
    <source>
        <dbReference type="SAM" id="MobiDB-lite"/>
    </source>
</evidence>
<evidence type="ECO:0000313" key="2">
    <source>
        <dbReference type="EMBL" id="RPA80664.1"/>
    </source>
</evidence>
<feature type="compositionally biased region" description="Polar residues" evidence="1">
    <location>
        <begin position="732"/>
        <end position="744"/>
    </location>
</feature>
<sequence>MDPPGRPTKYKTINGDSTKQRTPDESLPNYEEDSGKEHLPARKVGKPPDYQLEDYYRLPYRLPYRSPMQMSKKDKATLPYRVPKRTERPIPPAPPRICDKCGMVLWTADDTVERSKQEGLCKASEPPPELLPRAGRPPAQLLEELGATTCPGEVGWFLKSLYREVGTVSPVMSKAVLQTALKRRWFDLAVDLLSDNRLGLSNINGLSQIFDHLNSKGTIRHVYPSVVRRALAEGYTFTHQDETAIRTLLEDTGLAMSAPELVDFWRRVESRIPSPSWETISLWIHHAGLVLMRAGWPNSTEVDEEREQLLQTVLRAIQNSSPGQWKDLMFPIGAFLGYWLKSWQNSAPISYVEDYATLRDTIPYLDEFLAKLDRKIVEHSLPHAFEWYATLTAKKDLLCLWEPKILWPVVCTISRTPLWHGTNGTLAKLERILDRKKKLEYYIRHRNDMELAINMARKFISGGLKDIRHGSRRRTDNLYDLAVIKRFSEQAHGQVDIFLLLVYQHFEAQSTPQTTLFNYIIRYFVQAGRYNPLILFLEHLPQPDASSISRRLLSAPLPEFLPALSTSLEAEIPDEEVELTPLVPTVPLGSPYKHPPQMLSIALRHTLSTSIPHAFRLFLLHPEPVSVARLVAMKISEASNCSTGDAMYGLRILLHLRESHLGRLIGLRIRGLYLYIASGLLLSFFPPRTNLGIWQLDTQLPVTRKDTGKQRGKAAFYTKPHKTRPASWSKDPITSSSKPASDSINRYKPPATPSPTTTSMPTLSTPVETVIPPEEIKKYFFLIARMMRNRKIPLGREMAMLLKRLIEECEARGVYMEPYLWELVRLWSMGKDWSGFKGNGVHRGEFWKGF</sequence>
<accession>A0A3N4IG79</accession>
<feature type="compositionally biased region" description="Low complexity" evidence="1">
    <location>
        <begin position="754"/>
        <end position="765"/>
    </location>
</feature>
<proteinExistence type="predicted"/>
<feature type="region of interest" description="Disordered" evidence="1">
    <location>
        <begin position="705"/>
        <end position="765"/>
    </location>
</feature>
<organism evidence="2 3">
    <name type="scientific">Ascobolus immersus RN42</name>
    <dbReference type="NCBI Taxonomy" id="1160509"/>
    <lineage>
        <taxon>Eukaryota</taxon>
        <taxon>Fungi</taxon>
        <taxon>Dikarya</taxon>
        <taxon>Ascomycota</taxon>
        <taxon>Pezizomycotina</taxon>
        <taxon>Pezizomycetes</taxon>
        <taxon>Pezizales</taxon>
        <taxon>Ascobolaceae</taxon>
        <taxon>Ascobolus</taxon>
    </lineage>
</organism>
<protein>
    <submittedName>
        <fullName evidence="2">Uncharacterized protein</fullName>
    </submittedName>
</protein>
<feature type="region of interest" description="Disordered" evidence="1">
    <location>
        <begin position="1"/>
        <end position="50"/>
    </location>
</feature>
<dbReference type="AlphaFoldDB" id="A0A3N4IG79"/>
<gene>
    <name evidence="2" type="ORF">BJ508DRAFT_327197</name>
</gene>
<name>A0A3N4IG79_ASCIM</name>
<keyword evidence="3" id="KW-1185">Reference proteome</keyword>
<dbReference type="Proteomes" id="UP000275078">
    <property type="component" value="Unassembled WGS sequence"/>
</dbReference>
<reference evidence="2 3" key="1">
    <citation type="journal article" date="2018" name="Nat. Ecol. Evol.">
        <title>Pezizomycetes genomes reveal the molecular basis of ectomycorrhizal truffle lifestyle.</title>
        <authorList>
            <person name="Murat C."/>
            <person name="Payen T."/>
            <person name="Noel B."/>
            <person name="Kuo A."/>
            <person name="Morin E."/>
            <person name="Chen J."/>
            <person name="Kohler A."/>
            <person name="Krizsan K."/>
            <person name="Balestrini R."/>
            <person name="Da Silva C."/>
            <person name="Montanini B."/>
            <person name="Hainaut M."/>
            <person name="Levati E."/>
            <person name="Barry K.W."/>
            <person name="Belfiori B."/>
            <person name="Cichocki N."/>
            <person name="Clum A."/>
            <person name="Dockter R.B."/>
            <person name="Fauchery L."/>
            <person name="Guy J."/>
            <person name="Iotti M."/>
            <person name="Le Tacon F."/>
            <person name="Lindquist E.A."/>
            <person name="Lipzen A."/>
            <person name="Malagnac F."/>
            <person name="Mello A."/>
            <person name="Molinier V."/>
            <person name="Miyauchi S."/>
            <person name="Poulain J."/>
            <person name="Riccioni C."/>
            <person name="Rubini A."/>
            <person name="Sitrit Y."/>
            <person name="Splivallo R."/>
            <person name="Traeger S."/>
            <person name="Wang M."/>
            <person name="Zifcakova L."/>
            <person name="Wipf D."/>
            <person name="Zambonelli A."/>
            <person name="Paolocci F."/>
            <person name="Nowrousian M."/>
            <person name="Ottonello S."/>
            <person name="Baldrian P."/>
            <person name="Spatafora J.W."/>
            <person name="Henrissat B."/>
            <person name="Nagy L.G."/>
            <person name="Aury J.M."/>
            <person name="Wincker P."/>
            <person name="Grigoriev I.V."/>
            <person name="Bonfante P."/>
            <person name="Martin F.M."/>
        </authorList>
    </citation>
    <scope>NUCLEOTIDE SEQUENCE [LARGE SCALE GENOMIC DNA]</scope>
    <source>
        <strain evidence="2 3">RN42</strain>
    </source>
</reference>
<evidence type="ECO:0000313" key="3">
    <source>
        <dbReference type="Proteomes" id="UP000275078"/>
    </source>
</evidence>
<dbReference type="EMBL" id="ML119686">
    <property type="protein sequence ID" value="RPA80664.1"/>
    <property type="molecule type" value="Genomic_DNA"/>
</dbReference>